<evidence type="ECO:0000256" key="8">
    <source>
        <dbReference type="ARBA" id="ARBA00023118"/>
    </source>
</evidence>
<name>A0A0B0EQH8_9BACT</name>
<dbReference type="Proteomes" id="UP000030652">
    <property type="component" value="Unassembled WGS sequence"/>
</dbReference>
<dbReference type="GO" id="GO:0046872">
    <property type="term" value="F:metal ion binding"/>
    <property type="evidence" value="ECO:0007669"/>
    <property type="project" value="UniProtKB-UniRule"/>
</dbReference>
<accession>A0A0B0EQH8</accession>
<evidence type="ECO:0000256" key="6">
    <source>
        <dbReference type="ARBA" id="ARBA00022801"/>
    </source>
</evidence>
<dbReference type="GO" id="GO:0016787">
    <property type="term" value="F:hydrolase activity"/>
    <property type="evidence" value="ECO:0007669"/>
    <property type="project" value="UniProtKB-KW"/>
</dbReference>
<dbReference type="CDD" id="cd09725">
    <property type="entry name" value="Cas2_I_II_III"/>
    <property type="match status" value="1"/>
</dbReference>
<evidence type="ECO:0000256" key="1">
    <source>
        <dbReference type="ARBA" id="ARBA00001946"/>
    </source>
</evidence>
<keyword evidence="8 9" id="KW-0051">Antiviral defense</keyword>
<proteinExistence type="inferred from homology"/>
<keyword evidence="5 9" id="KW-0255">Endonuclease</keyword>
<evidence type="ECO:0000256" key="4">
    <source>
        <dbReference type="ARBA" id="ARBA00022723"/>
    </source>
</evidence>
<evidence type="ECO:0000313" key="10">
    <source>
        <dbReference type="EMBL" id="KHE94136.1"/>
    </source>
</evidence>
<dbReference type="SUPFAM" id="SSF143430">
    <property type="entry name" value="TTP0101/SSO1404-like"/>
    <property type="match status" value="1"/>
</dbReference>
<comment type="cofactor">
    <cofactor evidence="1 9">
        <name>Mg(2+)</name>
        <dbReference type="ChEBI" id="CHEBI:18420"/>
    </cofactor>
</comment>
<dbReference type="PATRIC" id="fig|237368.3.peg.104"/>
<dbReference type="Pfam" id="PF09827">
    <property type="entry name" value="CRISPR_Cas2"/>
    <property type="match status" value="1"/>
</dbReference>
<dbReference type="eggNOG" id="COG1343">
    <property type="taxonomic scope" value="Bacteria"/>
</dbReference>
<keyword evidence="4 9" id="KW-0479">Metal-binding</keyword>
<gene>
    <name evidence="9" type="primary">cas2</name>
    <name evidence="10" type="ORF">SCABRO_00096</name>
</gene>
<evidence type="ECO:0000256" key="2">
    <source>
        <dbReference type="ARBA" id="ARBA00009959"/>
    </source>
</evidence>
<evidence type="ECO:0000256" key="7">
    <source>
        <dbReference type="ARBA" id="ARBA00022842"/>
    </source>
</evidence>
<dbReference type="GO" id="GO:0004521">
    <property type="term" value="F:RNA endonuclease activity"/>
    <property type="evidence" value="ECO:0007669"/>
    <property type="project" value="InterPro"/>
</dbReference>
<dbReference type="GO" id="GO:0051607">
    <property type="term" value="P:defense response to virus"/>
    <property type="evidence" value="ECO:0007669"/>
    <property type="project" value="UniProtKB-UniRule"/>
</dbReference>
<comment type="subunit">
    <text evidence="9">Homodimer, forms a heterotetramer with a Cas1 homodimer.</text>
</comment>
<dbReference type="InterPro" id="IPR019199">
    <property type="entry name" value="Virulence_VapD/CRISPR_Cas2"/>
</dbReference>
<organism evidence="10 11">
    <name type="scientific">Candidatus Scalindua brodae</name>
    <dbReference type="NCBI Taxonomy" id="237368"/>
    <lineage>
        <taxon>Bacteria</taxon>
        <taxon>Pseudomonadati</taxon>
        <taxon>Planctomycetota</taxon>
        <taxon>Candidatus Brocadiia</taxon>
        <taxon>Candidatus Brocadiales</taxon>
        <taxon>Candidatus Scalinduaceae</taxon>
        <taxon>Candidatus Scalindua</taxon>
    </lineage>
</organism>
<feature type="binding site" evidence="9">
    <location>
        <position position="8"/>
    </location>
    <ligand>
        <name>Mg(2+)</name>
        <dbReference type="ChEBI" id="CHEBI:18420"/>
        <note>catalytic</note>
    </ligand>
</feature>
<evidence type="ECO:0000256" key="9">
    <source>
        <dbReference type="HAMAP-Rule" id="MF_01471"/>
    </source>
</evidence>
<evidence type="ECO:0000313" key="11">
    <source>
        <dbReference type="Proteomes" id="UP000030652"/>
    </source>
</evidence>
<dbReference type="PANTHER" id="PTHR34405:SF1">
    <property type="entry name" value="CRISPR-ASSOCIATED ENDORIBONUCLEASE CAS2"/>
    <property type="match status" value="1"/>
</dbReference>
<dbReference type="EC" id="3.1.-.-" evidence="9"/>
<comment type="function">
    <text evidence="9">CRISPR (clustered regularly interspaced short palindromic repeat), is an adaptive immune system that provides protection against mobile genetic elements (viruses, transposable elements and conjugative plasmids). CRISPR clusters contain sequences complementary to antecedent mobile elements and target invading nucleic acids. CRISPR clusters are transcribed and processed into CRISPR RNA (crRNA). Functions as a ssRNA-specific endoribonuclease. Involved in the integration of spacer DNA into the CRISPR cassette.</text>
</comment>
<keyword evidence="7 9" id="KW-0460">Magnesium</keyword>
<dbReference type="PANTHER" id="PTHR34405">
    <property type="entry name" value="CRISPR-ASSOCIATED ENDORIBONUCLEASE CAS2"/>
    <property type="match status" value="1"/>
</dbReference>
<dbReference type="InterPro" id="IPR021127">
    <property type="entry name" value="CRISPR_associated_Cas2"/>
</dbReference>
<keyword evidence="3 9" id="KW-0540">Nuclease</keyword>
<dbReference type="HAMAP" id="MF_01471">
    <property type="entry name" value="Cas2"/>
    <property type="match status" value="1"/>
</dbReference>
<dbReference type="AlphaFoldDB" id="A0A0B0EQH8"/>
<keyword evidence="6 9" id="KW-0378">Hydrolase</keyword>
<comment type="caution">
    <text evidence="10">The sequence shown here is derived from an EMBL/GenBank/DDBJ whole genome shotgun (WGS) entry which is preliminary data.</text>
</comment>
<reference evidence="10 11" key="1">
    <citation type="submission" date="2014-10" db="EMBL/GenBank/DDBJ databases">
        <title>Draft genome of anammox bacterium scalindua brodae, obtained using differential coverage binning of sequence data from two enrichment reactors.</title>
        <authorList>
            <person name="Speth D.R."/>
            <person name="Russ L."/>
            <person name="Kartal B."/>
            <person name="Op den Camp H.J."/>
            <person name="Dutilh B.E."/>
            <person name="Jetten M.S."/>
        </authorList>
    </citation>
    <scope>NUCLEOTIDE SEQUENCE [LARGE SCALE GENOMIC DNA]</scope>
    <source>
        <strain evidence="10">RU1</strain>
    </source>
</reference>
<dbReference type="EMBL" id="JRYO01000012">
    <property type="protein sequence ID" value="KHE94136.1"/>
    <property type="molecule type" value="Genomic_DNA"/>
</dbReference>
<protein>
    <recommendedName>
        <fullName evidence="9">CRISPR-associated endoribonuclease Cas2</fullName>
        <ecNumber evidence="9">3.1.-.-</ecNumber>
    </recommendedName>
</protein>
<evidence type="ECO:0000256" key="5">
    <source>
        <dbReference type="ARBA" id="ARBA00022759"/>
    </source>
</evidence>
<evidence type="ECO:0000256" key="3">
    <source>
        <dbReference type="ARBA" id="ARBA00022722"/>
    </source>
</evidence>
<dbReference type="Gene3D" id="3.30.70.240">
    <property type="match status" value="1"/>
</dbReference>
<sequence>MFVILYYDVNSKRCGKMLKTCRKHLQWVQNSVFEGEMSDAGYEKLILELRKIIKTESEDSIVVYKFRHMKYYDRCVYGTDKKEDIKFI</sequence>
<comment type="similarity">
    <text evidence="2 9">Belongs to the CRISPR-associated endoribonuclease Cas2 protein family.</text>
</comment>
<dbReference type="NCBIfam" id="TIGR01573">
    <property type="entry name" value="cas2"/>
    <property type="match status" value="1"/>
</dbReference>
<dbReference type="GO" id="GO:0043571">
    <property type="term" value="P:maintenance of CRISPR repeat elements"/>
    <property type="evidence" value="ECO:0007669"/>
    <property type="project" value="UniProtKB-UniRule"/>
</dbReference>